<feature type="chain" id="PRO_5030741712" evidence="8">
    <location>
        <begin position="25"/>
        <end position="467"/>
    </location>
</feature>
<evidence type="ECO:0000256" key="5">
    <source>
        <dbReference type="ARBA" id="ARBA00022801"/>
    </source>
</evidence>
<evidence type="ECO:0000256" key="3">
    <source>
        <dbReference type="ARBA" id="ARBA00022723"/>
    </source>
</evidence>
<dbReference type="SUPFAM" id="SSF53649">
    <property type="entry name" value="Alkaline phosphatase-like"/>
    <property type="match status" value="1"/>
</dbReference>
<dbReference type="PANTHER" id="PTHR42693">
    <property type="entry name" value="ARYLSULFATASE FAMILY MEMBER"/>
    <property type="match status" value="1"/>
</dbReference>
<evidence type="ECO:0000256" key="7">
    <source>
        <dbReference type="SAM" id="MobiDB-lite"/>
    </source>
</evidence>
<feature type="domain" description="Sulfatase N-terminal" evidence="9">
    <location>
        <begin position="219"/>
        <end position="315"/>
    </location>
</feature>
<feature type="compositionally biased region" description="Gly residues" evidence="7">
    <location>
        <begin position="444"/>
        <end position="467"/>
    </location>
</feature>
<dbReference type="Gene3D" id="3.30.1120.10">
    <property type="match status" value="1"/>
</dbReference>
<keyword evidence="11" id="KW-1185">Reference proteome</keyword>
<dbReference type="Proteomes" id="UP000520814">
    <property type="component" value="Unassembled WGS sequence"/>
</dbReference>
<name>A0A7W9SQV0_ARMRO</name>
<evidence type="ECO:0000313" key="10">
    <source>
        <dbReference type="EMBL" id="MBB6050309.1"/>
    </source>
</evidence>
<evidence type="ECO:0000256" key="6">
    <source>
        <dbReference type="ARBA" id="ARBA00022837"/>
    </source>
</evidence>
<dbReference type="GO" id="GO:0004065">
    <property type="term" value="F:arylsulfatase activity"/>
    <property type="evidence" value="ECO:0007669"/>
    <property type="project" value="TreeGrafter"/>
</dbReference>
<dbReference type="RefSeq" id="WP_184195023.1">
    <property type="nucleotide sequence ID" value="NZ_JACHGW010000002.1"/>
</dbReference>
<sequence>MKKVLSLALLGGCLFLGNAPTQKAQAQGATKRPNFIVIQGEGHGWSSLPFAQDPKTPSAKNNGVRMPHFEALAQGGMRFSQFYAASPRCTPSRAALLTGKSPAQLHMTFVNEGKRDGDVGNTKLRAPQTSTELSESEKTIAELLTESGYATAHFGKWHVGRANPSRHGFPVNDGPNNNGGPDNSADPSTEQTPLTGQKSVAFITEQLKAGKPFYLQLDQYASKEDKAQEDMDKVLGDLMQALKAQNAENNTYILYTTDHGTPGRNFPLRGGKGHVLEGGIRVPLLVKGPGIAASSTSSVPTTGVDLFPTIASLAGLKSLPTGIEGGSLLPILKSGGTGTVKRSREGLFFHFPHYDFDNGGPASAIVLGNWKLIKFYETGSVQLYDIARDPSERTDLAESQPEKRADLEKRLTDYLKEINAQFATVNPSYDPSKPAETNIRRGGKGGGGGQGGRKKGQGGGQGGGGGL</sequence>
<dbReference type="GO" id="GO:0046872">
    <property type="term" value="F:metal ion binding"/>
    <property type="evidence" value="ECO:0007669"/>
    <property type="project" value="UniProtKB-KW"/>
</dbReference>
<organism evidence="10 11">
    <name type="scientific">Armatimonas rosea</name>
    <dbReference type="NCBI Taxonomy" id="685828"/>
    <lineage>
        <taxon>Bacteria</taxon>
        <taxon>Bacillati</taxon>
        <taxon>Armatimonadota</taxon>
        <taxon>Armatimonadia</taxon>
        <taxon>Armatimonadales</taxon>
        <taxon>Armatimonadaceae</taxon>
        <taxon>Armatimonas</taxon>
    </lineage>
</organism>
<feature type="region of interest" description="Disordered" evidence="7">
    <location>
        <begin position="161"/>
        <end position="193"/>
    </location>
</feature>
<dbReference type="AlphaFoldDB" id="A0A7W9SQV0"/>
<feature type="domain" description="Sulfatase N-terminal" evidence="9">
    <location>
        <begin position="33"/>
        <end position="217"/>
    </location>
</feature>
<evidence type="ECO:0000256" key="8">
    <source>
        <dbReference type="SAM" id="SignalP"/>
    </source>
</evidence>
<keyword evidence="6" id="KW-0106">Calcium</keyword>
<dbReference type="Pfam" id="PF00884">
    <property type="entry name" value="Sulfatase"/>
    <property type="match status" value="2"/>
</dbReference>
<keyword evidence="4 8" id="KW-0732">Signal</keyword>
<feature type="region of interest" description="Disordered" evidence="7">
    <location>
        <begin position="425"/>
        <end position="467"/>
    </location>
</feature>
<evidence type="ECO:0000313" key="11">
    <source>
        <dbReference type="Proteomes" id="UP000520814"/>
    </source>
</evidence>
<accession>A0A7W9SQV0</accession>
<dbReference type="PANTHER" id="PTHR42693:SF42">
    <property type="entry name" value="ARYLSULFATASE G"/>
    <property type="match status" value="1"/>
</dbReference>
<gene>
    <name evidence="10" type="ORF">HNQ39_002100</name>
</gene>
<feature type="compositionally biased region" description="Low complexity" evidence="7">
    <location>
        <begin position="172"/>
        <end position="183"/>
    </location>
</feature>
<dbReference type="InterPro" id="IPR000917">
    <property type="entry name" value="Sulfatase_N"/>
</dbReference>
<dbReference type="Gene3D" id="3.40.720.10">
    <property type="entry name" value="Alkaline Phosphatase, subunit A"/>
    <property type="match status" value="1"/>
</dbReference>
<protein>
    <submittedName>
        <fullName evidence="10">Arylsulfatase A-like enzyme</fullName>
    </submittedName>
</protein>
<comment type="cofactor">
    <cofactor evidence="1">
        <name>Ca(2+)</name>
        <dbReference type="ChEBI" id="CHEBI:29108"/>
    </cofactor>
</comment>
<dbReference type="InterPro" id="IPR050738">
    <property type="entry name" value="Sulfatase"/>
</dbReference>
<dbReference type="InterPro" id="IPR017850">
    <property type="entry name" value="Alkaline_phosphatase_core_sf"/>
</dbReference>
<evidence type="ECO:0000259" key="9">
    <source>
        <dbReference type="Pfam" id="PF00884"/>
    </source>
</evidence>
<reference evidence="10 11" key="1">
    <citation type="submission" date="2020-08" db="EMBL/GenBank/DDBJ databases">
        <title>Genomic Encyclopedia of Type Strains, Phase IV (KMG-IV): sequencing the most valuable type-strain genomes for metagenomic binning, comparative biology and taxonomic classification.</title>
        <authorList>
            <person name="Goeker M."/>
        </authorList>
    </citation>
    <scope>NUCLEOTIDE SEQUENCE [LARGE SCALE GENOMIC DNA]</scope>
    <source>
        <strain evidence="10 11">DSM 23562</strain>
    </source>
</reference>
<evidence type="ECO:0000256" key="4">
    <source>
        <dbReference type="ARBA" id="ARBA00022729"/>
    </source>
</evidence>
<evidence type="ECO:0000256" key="1">
    <source>
        <dbReference type="ARBA" id="ARBA00001913"/>
    </source>
</evidence>
<keyword evidence="3" id="KW-0479">Metal-binding</keyword>
<evidence type="ECO:0000256" key="2">
    <source>
        <dbReference type="ARBA" id="ARBA00008779"/>
    </source>
</evidence>
<comment type="similarity">
    <text evidence="2">Belongs to the sulfatase family.</text>
</comment>
<dbReference type="EMBL" id="JACHGW010000002">
    <property type="protein sequence ID" value="MBB6050309.1"/>
    <property type="molecule type" value="Genomic_DNA"/>
</dbReference>
<proteinExistence type="inferred from homology"/>
<feature type="signal peptide" evidence="8">
    <location>
        <begin position="1"/>
        <end position="24"/>
    </location>
</feature>
<keyword evidence="5" id="KW-0378">Hydrolase</keyword>
<comment type="caution">
    <text evidence="10">The sequence shown here is derived from an EMBL/GenBank/DDBJ whole genome shotgun (WGS) entry which is preliminary data.</text>
</comment>